<dbReference type="Pfam" id="PF01527">
    <property type="entry name" value="HTH_Tnp_1"/>
    <property type="match status" value="1"/>
</dbReference>
<feature type="region of interest" description="Disordered" evidence="1">
    <location>
        <begin position="1"/>
        <end position="26"/>
    </location>
</feature>
<dbReference type="InterPro" id="IPR002514">
    <property type="entry name" value="Transposase_8"/>
</dbReference>
<keyword evidence="3" id="KW-1185">Reference proteome</keyword>
<protein>
    <recommendedName>
        <fullName evidence="4">Transposase</fullName>
    </recommendedName>
</protein>
<dbReference type="RefSeq" id="WP_109813235.1">
    <property type="nucleotide sequence ID" value="NZ_QGKU01000063.1"/>
</dbReference>
<gene>
    <name evidence="2" type="ORF">DKT77_19070</name>
</gene>
<evidence type="ECO:0000256" key="1">
    <source>
        <dbReference type="SAM" id="MobiDB-lite"/>
    </source>
</evidence>
<dbReference type="Proteomes" id="UP000245680">
    <property type="component" value="Unassembled WGS sequence"/>
</dbReference>
<dbReference type="Pfam" id="PF05717">
    <property type="entry name" value="TnpB_IS66"/>
    <property type="match status" value="1"/>
</dbReference>
<evidence type="ECO:0008006" key="4">
    <source>
        <dbReference type="Google" id="ProtNLM"/>
    </source>
</evidence>
<proteinExistence type="predicted"/>
<comment type="caution">
    <text evidence="2">The sequence shown here is derived from an EMBL/GenBank/DDBJ whole genome shotgun (WGS) entry which is preliminary data.</text>
</comment>
<sequence length="202" mass="21519">MNAHSKVLSNERATQRRNQKSPDELKAENVAETLGPGATESAVATRYGLLPNQISVWGQMARDGRLVHPAPKDAVEFVSLMVAPPQSTAASCPGASARIAVGIVTVRLEPGALGKTDRRGGADAGRILSDQLGVLTATMHTGFCNGLDGLDALVQSVLKEYPFAGAVFVFRSNRADRLRLMFLNNESVRRNLLSGWPLGGLV</sequence>
<evidence type="ECO:0000313" key="3">
    <source>
        <dbReference type="Proteomes" id="UP000245680"/>
    </source>
</evidence>
<dbReference type="AlphaFoldDB" id="A0A2V2LBY3"/>
<dbReference type="OrthoDB" id="9800877at2"/>
<dbReference type="GO" id="GO:0006313">
    <property type="term" value="P:DNA transposition"/>
    <property type="evidence" value="ECO:0007669"/>
    <property type="project" value="InterPro"/>
</dbReference>
<organism evidence="2 3">
    <name type="scientific">Meridianimarinicoccus roseus</name>
    <dbReference type="NCBI Taxonomy" id="2072018"/>
    <lineage>
        <taxon>Bacteria</taxon>
        <taxon>Pseudomonadati</taxon>
        <taxon>Pseudomonadota</taxon>
        <taxon>Alphaproteobacteria</taxon>
        <taxon>Rhodobacterales</taxon>
        <taxon>Paracoccaceae</taxon>
        <taxon>Meridianimarinicoccus</taxon>
    </lineage>
</organism>
<dbReference type="GO" id="GO:0004803">
    <property type="term" value="F:transposase activity"/>
    <property type="evidence" value="ECO:0007669"/>
    <property type="project" value="InterPro"/>
</dbReference>
<dbReference type="EMBL" id="QGKU01000063">
    <property type="protein sequence ID" value="PWR01034.1"/>
    <property type="molecule type" value="Genomic_DNA"/>
</dbReference>
<name>A0A2V2LBY3_9RHOB</name>
<accession>A0A2V2LBY3</accession>
<reference evidence="2 3" key="1">
    <citation type="submission" date="2018-05" db="EMBL/GenBank/DDBJ databases">
        <title>Rhodobacteraceae gen. nov., sp. nov. isolated from sea water.</title>
        <authorList>
            <person name="Ren Y."/>
        </authorList>
    </citation>
    <scope>NUCLEOTIDE SEQUENCE [LARGE SCALE GENOMIC DNA]</scope>
    <source>
        <strain evidence="2 3">TG-679</strain>
    </source>
</reference>
<dbReference type="GO" id="GO:0003677">
    <property type="term" value="F:DNA binding"/>
    <property type="evidence" value="ECO:0007669"/>
    <property type="project" value="InterPro"/>
</dbReference>
<dbReference type="InterPro" id="IPR008878">
    <property type="entry name" value="Transposase_IS66_Orf2"/>
</dbReference>
<evidence type="ECO:0000313" key="2">
    <source>
        <dbReference type="EMBL" id="PWR01034.1"/>
    </source>
</evidence>